<keyword evidence="3" id="KW-1185">Reference proteome</keyword>
<dbReference type="InterPro" id="IPR036465">
    <property type="entry name" value="vWFA_dom_sf"/>
</dbReference>
<reference evidence="2" key="1">
    <citation type="submission" date="2023-05" db="EMBL/GenBank/DDBJ databases">
        <title>Anaerotaeda fermentans gen. nov., sp. nov., a novel anaerobic planctomycete of the new family within the order Sedimentisphaerales isolated from Taman Peninsula, Russia.</title>
        <authorList>
            <person name="Khomyakova M.A."/>
            <person name="Merkel A.Y."/>
            <person name="Slobodkin A.I."/>
        </authorList>
    </citation>
    <scope>NUCLEOTIDE SEQUENCE</scope>
    <source>
        <strain evidence="2">M17dextr</strain>
    </source>
</reference>
<dbReference type="Gene3D" id="3.40.50.410">
    <property type="entry name" value="von Willebrand factor, type A domain"/>
    <property type="match status" value="1"/>
</dbReference>
<sequence>MIPEELIKRIRQIQIYTSRAVDASFAGQYESVFKGRGMQFDEVREYMPGDEIRTIDWNVTARTGRPFIKRFVEEREMTVLFAVDLSASGEFGTVSKLKNELAAEFCAVLAFAAAKNNDKVGLLIFTDRVELFIPPKKGSRHILRLIRELLGFTMPKRRTNIPLALDYIARVVRKRATVFLVSDFIETDFKKPLSLLNKRHDVIAVPVRDRVEIAMPAVGLIEVQDAETGQIMLVDTSSKRFRAQYGDHSSRRFSELKNTLRSINVDLIPIATDKPYINDLIQFFHMRHRRH</sequence>
<accession>A0AAW6U0J9</accession>
<protein>
    <submittedName>
        <fullName evidence="2">DUF58 domain-containing protein</fullName>
    </submittedName>
</protein>
<organism evidence="2 3">
    <name type="scientific">Anaerobaca lacustris</name>
    <dbReference type="NCBI Taxonomy" id="3044600"/>
    <lineage>
        <taxon>Bacteria</taxon>
        <taxon>Pseudomonadati</taxon>
        <taxon>Planctomycetota</taxon>
        <taxon>Phycisphaerae</taxon>
        <taxon>Sedimentisphaerales</taxon>
        <taxon>Anaerobacaceae</taxon>
        <taxon>Anaerobaca</taxon>
    </lineage>
</organism>
<comment type="caution">
    <text evidence="2">The sequence shown here is derived from an EMBL/GenBank/DDBJ whole genome shotgun (WGS) entry which is preliminary data.</text>
</comment>
<evidence type="ECO:0000313" key="3">
    <source>
        <dbReference type="Proteomes" id="UP001431776"/>
    </source>
</evidence>
<evidence type="ECO:0000313" key="2">
    <source>
        <dbReference type="EMBL" id="MDI6450365.1"/>
    </source>
</evidence>
<dbReference type="AlphaFoldDB" id="A0AAW6U0J9"/>
<evidence type="ECO:0000259" key="1">
    <source>
        <dbReference type="Pfam" id="PF01882"/>
    </source>
</evidence>
<gene>
    <name evidence="2" type="ORF">QJ522_14990</name>
</gene>
<dbReference type="Proteomes" id="UP001431776">
    <property type="component" value="Unassembled WGS sequence"/>
</dbReference>
<proteinExistence type="predicted"/>
<dbReference type="EMBL" id="JASCXX010000019">
    <property type="protein sequence ID" value="MDI6450365.1"/>
    <property type="molecule type" value="Genomic_DNA"/>
</dbReference>
<dbReference type="Pfam" id="PF01882">
    <property type="entry name" value="DUF58"/>
    <property type="match status" value="1"/>
</dbReference>
<name>A0AAW6U0J9_9BACT</name>
<dbReference type="PANTHER" id="PTHR33608:SF6">
    <property type="entry name" value="BLL2464 PROTEIN"/>
    <property type="match status" value="1"/>
</dbReference>
<dbReference type="SUPFAM" id="SSF53300">
    <property type="entry name" value="vWA-like"/>
    <property type="match status" value="1"/>
</dbReference>
<dbReference type="RefSeq" id="WP_349245775.1">
    <property type="nucleotide sequence ID" value="NZ_JASCXX010000019.1"/>
</dbReference>
<dbReference type="InterPro" id="IPR002881">
    <property type="entry name" value="DUF58"/>
</dbReference>
<dbReference type="PANTHER" id="PTHR33608">
    <property type="entry name" value="BLL2464 PROTEIN"/>
    <property type="match status" value="1"/>
</dbReference>
<feature type="domain" description="DUF58" evidence="1">
    <location>
        <begin position="42"/>
        <end position="248"/>
    </location>
</feature>